<protein>
    <recommendedName>
        <fullName evidence="1">F-box associated beta-propeller type 3 domain-containing protein</fullName>
    </recommendedName>
</protein>
<dbReference type="AlphaFoldDB" id="V4MPW9"/>
<accession>V4MPW9</accession>
<evidence type="ECO:0000313" key="2">
    <source>
        <dbReference type="EMBL" id="ESQ33696.1"/>
    </source>
</evidence>
<dbReference type="InterPro" id="IPR017451">
    <property type="entry name" value="F-box-assoc_interact_dom"/>
</dbReference>
<organism evidence="2 3">
    <name type="scientific">Eutrema salsugineum</name>
    <name type="common">Saltwater cress</name>
    <name type="synonym">Sisymbrium salsugineum</name>
    <dbReference type="NCBI Taxonomy" id="72664"/>
    <lineage>
        <taxon>Eukaryota</taxon>
        <taxon>Viridiplantae</taxon>
        <taxon>Streptophyta</taxon>
        <taxon>Embryophyta</taxon>
        <taxon>Tracheophyta</taxon>
        <taxon>Spermatophyta</taxon>
        <taxon>Magnoliopsida</taxon>
        <taxon>eudicotyledons</taxon>
        <taxon>Gunneridae</taxon>
        <taxon>Pentapetalae</taxon>
        <taxon>rosids</taxon>
        <taxon>malvids</taxon>
        <taxon>Brassicales</taxon>
        <taxon>Brassicaceae</taxon>
        <taxon>Eutremeae</taxon>
        <taxon>Eutrema</taxon>
    </lineage>
</organism>
<sequence length="337" mass="39042">MMKRGGEKIRSKSAAARFRSLSKLWGSMLHRLYFTELFLTRSCARPRLLFALRQDGEREWSFFSSPQLQNPYKKSSLVESADFHVKFSNDMWPPVDFFFRGLTSGFIYFPRTQISAKKGWSLAGPVIFNPRTRQYVSLPKLGTDSDYFLGFDPIDKEFKVLSVAENNNRILTLGTGEMVWRKVQCGGGICINGVLYYLAETFRDTTEPYDDYAIVSFDVKSEKYKFIELKYFKAKLINYKGKLRKISWNYTDVGTGRRALELRMLVLEDVEEQKWSKCVYTLEDDKLVDCDHVSVVGVTAAGEIVLSMDYTSKYTPFYVFYFNPERSTLQSVEIQGF</sequence>
<evidence type="ECO:0000259" key="1">
    <source>
        <dbReference type="Pfam" id="PF08268"/>
    </source>
</evidence>
<proteinExistence type="predicted"/>
<feature type="non-terminal residue" evidence="2">
    <location>
        <position position="337"/>
    </location>
</feature>
<name>V4MPW9_EUTSA</name>
<dbReference type="Proteomes" id="UP000030689">
    <property type="component" value="Unassembled WGS sequence"/>
</dbReference>
<feature type="domain" description="F-box associated beta-propeller type 3" evidence="1">
    <location>
        <begin position="47"/>
        <end position="337"/>
    </location>
</feature>
<dbReference type="InterPro" id="IPR013187">
    <property type="entry name" value="F-box-assoc_dom_typ3"/>
</dbReference>
<reference evidence="2 3" key="1">
    <citation type="journal article" date="2013" name="Front. Plant Sci.">
        <title>The Reference Genome of the Halophytic Plant Eutrema salsugineum.</title>
        <authorList>
            <person name="Yang R."/>
            <person name="Jarvis D.E."/>
            <person name="Chen H."/>
            <person name="Beilstein M.A."/>
            <person name="Grimwood J."/>
            <person name="Jenkins J."/>
            <person name="Shu S."/>
            <person name="Prochnik S."/>
            <person name="Xin M."/>
            <person name="Ma C."/>
            <person name="Schmutz J."/>
            <person name="Wing R.A."/>
            <person name="Mitchell-Olds T."/>
            <person name="Schumaker K.S."/>
            <person name="Wang X."/>
        </authorList>
    </citation>
    <scope>NUCLEOTIDE SEQUENCE [LARGE SCALE GENOMIC DNA]</scope>
</reference>
<gene>
    <name evidence="2" type="ORF">EUTSA_v10009314mg</name>
</gene>
<dbReference type="NCBIfam" id="TIGR01640">
    <property type="entry name" value="F_box_assoc_1"/>
    <property type="match status" value="1"/>
</dbReference>
<keyword evidence="3" id="KW-1185">Reference proteome</keyword>
<dbReference type="KEGG" id="eus:EUTSA_v10009314mg"/>
<dbReference type="EMBL" id="KI517683">
    <property type="protein sequence ID" value="ESQ33696.1"/>
    <property type="molecule type" value="Genomic_DNA"/>
</dbReference>
<dbReference type="PANTHER" id="PTHR31111">
    <property type="entry name" value="BNAA05G37150D PROTEIN-RELATED"/>
    <property type="match status" value="1"/>
</dbReference>
<evidence type="ECO:0000313" key="3">
    <source>
        <dbReference type="Proteomes" id="UP000030689"/>
    </source>
</evidence>
<dbReference type="Gramene" id="ESQ33696">
    <property type="protein sequence ID" value="ESQ33696"/>
    <property type="gene ID" value="EUTSA_v10009314mg"/>
</dbReference>
<dbReference type="Pfam" id="PF08268">
    <property type="entry name" value="FBA_3"/>
    <property type="match status" value="1"/>
</dbReference>
<dbReference type="PANTHER" id="PTHR31111:SF130">
    <property type="entry name" value="F-BOX ASSOCIATED UBIQUITINATION EFFECTOR FAMILY PROTEIN"/>
    <property type="match status" value="1"/>
</dbReference>